<accession>A0A2S7U3T0</accession>
<reference evidence="9 10" key="1">
    <citation type="submission" date="2016-12" db="EMBL/GenBank/DDBJ databases">
        <title>Study of bacterial adaptation to deep sea.</title>
        <authorList>
            <person name="Song J."/>
            <person name="Yoshizawa S."/>
            <person name="Kogure K."/>
        </authorList>
    </citation>
    <scope>NUCLEOTIDE SEQUENCE [LARGE SCALE GENOMIC DNA]</scope>
    <source>
        <strain evidence="9 10">SAORIC-165</strain>
    </source>
</reference>
<feature type="transmembrane region" description="Helical" evidence="7">
    <location>
        <begin position="273"/>
        <end position="299"/>
    </location>
</feature>
<keyword evidence="2 7" id="KW-0813">Transport</keyword>
<evidence type="ECO:0000256" key="3">
    <source>
        <dbReference type="ARBA" id="ARBA00022475"/>
    </source>
</evidence>
<feature type="transmembrane region" description="Helical" evidence="7">
    <location>
        <begin position="169"/>
        <end position="189"/>
    </location>
</feature>
<dbReference type="SUPFAM" id="SSF161098">
    <property type="entry name" value="MetI-like"/>
    <property type="match status" value="1"/>
</dbReference>
<feature type="transmembrane region" description="Helical" evidence="7">
    <location>
        <begin position="231"/>
        <end position="253"/>
    </location>
</feature>
<protein>
    <submittedName>
        <fullName evidence="9">ABC transporter</fullName>
    </submittedName>
</protein>
<dbReference type="EMBL" id="MQWA01000001">
    <property type="protein sequence ID" value="PQJ29679.1"/>
    <property type="molecule type" value="Genomic_DNA"/>
</dbReference>
<comment type="subcellular location">
    <subcellularLocation>
        <location evidence="1 7">Cell membrane</location>
        <topology evidence="1 7">Multi-pass membrane protein</topology>
    </subcellularLocation>
</comment>
<evidence type="ECO:0000313" key="10">
    <source>
        <dbReference type="Proteomes" id="UP000239907"/>
    </source>
</evidence>
<dbReference type="InterPro" id="IPR000515">
    <property type="entry name" value="MetI-like"/>
</dbReference>
<feature type="domain" description="ABC transmembrane type-1" evidence="8">
    <location>
        <begin position="95"/>
        <end position="296"/>
    </location>
</feature>
<keyword evidence="4 7" id="KW-0812">Transmembrane</keyword>
<sequence length="307" mass="33188">MFRLIISRVLQAFAVVFFLFTLTFFAIRAIPGDPLSTDDKSMPEHVKEKIEEYYGLDKPLIVQYGRYVKNVLMGDLGLSTSKPGRTVNEIIVQSLPASLLVGIGGITVAVLLGIPMGVIAALRKNSWIDYSSMAVAMIGICIPTFVLGPLLQLWVASKTDWINVAGWDTAADILLPSLTLGVGSAAYLARLTRGGMLEILSQDYIRTAKAKGVPMLPIIVKHTLRGAMMPAVTFLGPAFAAIISGSFIVETIFQVPGMGQHFVNAVTSKDYALLQGLVIFYGFLMAGANLLVDIALLLLNPRLRDAT</sequence>
<organism evidence="9 10">
    <name type="scientific">Rubritalea profundi</name>
    <dbReference type="NCBI Taxonomy" id="1658618"/>
    <lineage>
        <taxon>Bacteria</taxon>
        <taxon>Pseudomonadati</taxon>
        <taxon>Verrucomicrobiota</taxon>
        <taxon>Verrucomicrobiia</taxon>
        <taxon>Verrucomicrobiales</taxon>
        <taxon>Rubritaleaceae</taxon>
        <taxon>Rubritalea</taxon>
    </lineage>
</organism>
<dbReference type="Gene3D" id="1.10.3720.10">
    <property type="entry name" value="MetI-like"/>
    <property type="match status" value="1"/>
</dbReference>
<gene>
    <name evidence="9" type="ORF">BSZ32_15065</name>
</gene>
<evidence type="ECO:0000256" key="1">
    <source>
        <dbReference type="ARBA" id="ARBA00004651"/>
    </source>
</evidence>
<evidence type="ECO:0000256" key="7">
    <source>
        <dbReference type="RuleBase" id="RU363032"/>
    </source>
</evidence>
<comment type="caution">
    <text evidence="9">The sequence shown here is derived from an EMBL/GenBank/DDBJ whole genome shotgun (WGS) entry which is preliminary data.</text>
</comment>
<dbReference type="CDD" id="cd06261">
    <property type="entry name" value="TM_PBP2"/>
    <property type="match status" value="1"/>
</dbReference>
<dbReference type="GO" id="GO:0055085">
    <property type="term" value="P:transmembrane transport"/>
    <property type="evidence" value="ECO:0007669"/>
    <property type="project" value="InterPro"/>
</dbReference>
<keyword evidence="10" id="KW-1185">Reference proteome</keyword>
<name>A0A2S7U3T0_9BACT</name>
<evidence type="ECO:0000256" key="4">
    <source>
        <dbReference type="ARBA" id="ARBA00022692"/>
    </source>
</evidence>
<dbReference type="GO" id="GO:0005886">
    <property type="term" value="C:plasma membrane"/>
    <property type="evidence" value="ECO:0007669"/>
    <property type="project" value="UniProtKB-SubCell"/>
</dbReference>
<evidence type="ECO:0000313" key="9">
    <source>
        <dbReference type="EMBL" id="PQJ29679.1"/>
    </source>
</evidence>
<dbReference type="Pfam" id="PF19300">
    <property type="entry name" value="BPD_transp_1_N"/>
    <property type="match status" value="1"/>
</dbReference>
<proteinExistence type="inferred from homology"/>
<feature type="transmembrane region" description="Helical" evidence="7">
    <location>
        <begin position="99"/>
        <end position="122"/>
    </location>
</feature>
<feature type="transmembrane region" description="Helical" evidence="7">
    <location>
        <begin position="134"/>
        <end position="157"/>
    </location>
</feature>
<dbReference type="Pfam" id="PF00528">
    <property type="entry name" value="BPD_transp_1"/>
    <property type="match status" value="1"/>
</dbReference>
<dbReference type="RefSeq" id="WP_105044187.1">
    <property type="nucleotide sequence ID" value="NZ_MQWA01000001.1"/>
</dbReference>
<dbReference type="Proteomes" id="UP000239907">
    <property type="component" value="Unassembled WGS sequence"/>
</dbReference>
<dbReference type="InterPro" id="IPR045621">
    <property type="entry name" value="BPD_transp_1_N"/>
</dbReference>
<evidence type="ECO:0000256" key="5">
    <source>
        <dbReference type="ARBA" id="ARBA00022989"/>
    </source>
</evidence>
<keyword evidence="6 7" id="KW-0472">Membrane</keyword>
<evidence type="ECO:0000256" key="2">
    <source>
        <dbReference type="ARBA" id="ARBA00022448"/>
    </source>
</evidence>
<keyword evidence="3" id="KW-1003">Cell membrane</keyword>
<keyword evidence="5 7" id="KW-1133">Transmembrane helix</keyword>
<dbReference type="PROSITE" id="PS50928">
    <property type="entry name" value="ABC_TM1"/>
    <property type="match status" value="1"/>
</dbReference>
<feature type="transmembrane region" description="Helical" evidence="7">
    <location>
        <begin position="12"/>
        <end position="30"/>
    </location>
</feature>
<dbReference type="AlphaFoldDB" id="A0A2S7U3T0"/>
<dbReference type="PANTHER" id="PTHR43163">
    <property type="entry name" value="DIPEPTIDE TRANSPORT SYSTEM PERMEASE PROTEIN DPPB-RELATED"/>
    <property type="match status" value="1"/>
</dbReference>
<evidence type="ECO:0000259" key="8">
    <source>
        <dbReference type="PROSITE" id="PS50928"/>
    </source>
</evidence>
<dbReference type="OrthoDB" id="9773221at2"/>
<dbReference type="PANTHER" id="PTHR43163:SF6">
    <property type="entry name" value="DIPEPTIDE TRANSPORT SYSTEM PERMEASE PROTEIN DPPB-RELATED"/>
    <property type="match status" value="1"/>
</dbReference>
<evidence type="ECO:0000256" key="6">
    <source>
        <dbReference type="ARBA" id="ARBA00023136"/>
    </source>
</evidence>
<dbReference type="InterPro" id="IPR035906">
    <property type="entry name" value="MetI-like_sf"/>
</dbReference>
<comment type="similarity">
    <text evidence="7">Belongs to the binding-protein-dependent transport system permease family.</text>
</comment>